<dbReference type="SUPFAM" id="SSF81301">
    <property type="entry name" value="Nucleotidyltransferase"/>
    <property type="match status" value="1"/>
</dbReference>
<organism evidence="1 2">
    <name type="scientific">Herbiconiux flava</name>
    <dbReference type="NCBI Taxonomy" id="881268"/>
    <lineage>
        <taxon>Bacteria</taxon>
        <taxon>Bacillati</taxon>
        <taxon>Actinomycetota</taxon>
        <taxon>Actinomycetes</taxon>
        <taxon>Micrococcales</taxon>
        <taxon>Microbacteriaceae</taxon>
        <taxon>Herbiconiux</taxon>
    </lineage>
</organism>
<evidence type="ECO:0000313" key="2">
    <source>
        <dbReference type="Proteomes" id="UP000549913"/>
    </source>
</evidence>
<dbReference type="PANTHER" id="PTHR34822:SF1">
    <property type="entry name" value="GRPB FAMILY PROTEIN"/>
    <property type="match status" value="1"/>
</dbReference>
<dbReference type="AlphaFoldDB" id="A0A852STA1"/>
<dbReference type="InterPro" id="IPR007344">
    <property type="entry name" value="GrpB/CoaE"/>
</dbReference>
<protein>
    <submittedName>
        <fullName evidence="1">GrpB-like predicted nucleotidyltransferase (UPF0157 family)</fullName>
    </submittedName>
</protein>
<proteinExistence type="predicted"/>
<dbReference type="InterPro" id="IPR043519">
    <property type="entry name" value="NT_sf"/>
</dbReference>
<sequence length="198" mass="21643">MQHSEAPRRADVTTVEIVGGPERLTVGLHEYDPGWATVFETNRRRIQDALAGARAGSEPVVIEHIGSTSVPGLAAKPIVDIVVAVGDITAEEDYLDPLLAAGYVLRVREPGHRLVRTPERDVHVHVYQLGDPAIAGYLLLRDHLRADPADRALYEGTKRALMARSWADMNAYSDAKTEVIVAIKERARRAAGLSDRPA</sequence>
<gene>
    <name evidence="1" type="ORF">BJ984_003354</name>
</gene>
<dbReference type="EMBL" id="JACCBM010000001">
    <property type="protein sequence ID" value="NYD72196.1"/>
    <property type="molecule type" value="Genomic_DNA"/>
</dbReference>
<dbReference type="RefSeq" id="WP_179549001.1">
    <property type="nucleotide sequence ID" value="NZ_BSEW01000002.1"/>
</dbReference>
<keyword evidence="2" id="KW-1185">Reference proteome</keyword>
<reference evidence="1 2" key="1">
    <citation type="submission" date="2020-07" db="EMBL/GenBank/DDBJ databases">
        <title>Sequencing the genomes of 1000 actinobacteria strains.</title>
        <authorList>
            <person name="Klenk H.-P."/>
        </authorList>
    </citation>
    <scope>NUCLEOTIDE SEQUENCE [LARGE SCALE GENOMIC DNA]</scope>
    <source>
        <strain evidence="1 2">DSM 26474</strain>
    </source>
</reference>
<dbReference type="Gene3D" id="3.30.460.10">
    <property type="entry name" value="Beta Polymerase, domain 2"/>
    <property type="match status" value="1"/>
</dbReference>
<dbReference type="PANTHER" id="PTHR34822">
    <property type="entry name" value="GRPB DOMAIN PROTEIN (AFU_ORTHOLOGUE AFUA_1G01530)"/>
    <property type="match status" value="1"/>
</dbReference>
<comment type="caution">
    <text evidence="1">The sequence shown here is derived from an EMBL/GenBank/DDBJ whole genome shotgun (WGS) entry which is preliminary data.</text>
</comment>
<accession>A0A852STA1</accession>
<dbReference type="GO" id="GO:0016740">
    <property type="term" value="F:transferase activity"/>
    <property type="evidence" value="ECO:0007669"/>
    <property type="project" value="UniProtKB-KW"/>
</dbReference>
<dbReference type="Pfam" id="PF04229">
    <property type="entry name" value="GrpB"/>
    <property type="match status" value="1"/>
</dbReference>
<name>A0A852STA1_9MICO</name>
<evidence type="ECO:0000313" key="1">
    <source>
        <dbReference type="EMBL" id="NYD72196.1"/>
    </source>
</evidence>
<keyword evidence="1" id="KW-0808">Transferase</keyword>
<dbReference type="Proteomes" id="UP000549913">
    <property type="component" value="Unassembled WGS sequence"/>
</dbReference>